<dbReference type="InterPro" id="IPR006312">
    <property type="entry name" value="TatA/E"/>
</dbReference>
<dbReference type="HAMAP" id="MF_00236">
    <property type="entry name" value="TatA_E"/>
    <property type="match status" value="1"/>
</dbReference>
<evidence type="ECO:0000256" key="7">
    <source>
        <dbReference type="ARBA" id="ARBA00023010"/>
    </source>
</evidence>
<dbReference type="EMBL" id="AP018216">
    <property type="protein sequence ID" value="BAY69505.1"/>
    <property type="molecule type" value="Genomic_DNA"/>
</dbReference>
<sequence length="56" mass="6096">MFGLGWPEIAIIVVVAVVIFGPKKIPELGSALGKTLRGFKDELKTPSEDTNPEEEK</sequence>
<dbReference type="Proteomes" id="UP000217507">
    <property type="component" value="Chromosome"/>
</dbReference>
<dbReference type="GO" id="GO:0043953">
    <property type="term" value="P:protein transport by the Tat complex"/>
    <property type="evidence" value="ECO:0007669"/>
    <property type="project" value="UniProtKB-UniRule"/>
</dbReference>
<reference evidence="10 11" key="1">
    <citation type="submission" date="2017-06" db="EMBL/GenBank/DDBJ databases">
        <title>Genome sequencing of cyanobaciteial culture collection at National Institute for Environmental Studies (NIES).</title>
        <authorList>
            <person name="Hirose Y."/>
            <person name="Shimura Y."/>
            <person name="Fujisawa T."/>
            <person name="Nakamura Y."/>
            <person name="Kawachi M."/>
        </authorList>
    </citation>
    <scope>NUCLEOTIDE SEQUENCE [LARGE SCALE GENOMIC DNA]</scope>
    <source>
        <strain evidence="10 11">NIES-23</strain>
    </source>
</reference>
<name>A0A1Z4KKL4_ANAVA</name>
<dbReference type="Gene3D" id="1.20.5.3310">
    <property type="match status" value="1"/>
</dbReference>
<evidence type="ECO:0000313" key="11">
    <source>
        <dbReference type="Proteomes" id="UP000217507"/>
    </source>
</evidence>
<evidence type="ECO:0000256" key="4">
    <source>
        <dbReference type="ARBA" id="ARBA00022692"/>
    </source>
</evidence>
<dbReference type="NCBIfam" id="NF011430">
    <property type="entry name" value="PRK14861.1"/>
    <property type="match status" value="1"/>
</dbReference>
<dbReference type="AlphaFoldDB" id="A0A1Z4KKL4"/>
<proteinExistence type="inferred from homology"/>
<dbReference type="InterPro" id="IPR003369">
    <property type="entry name" value="TatA/B/E"/>
</dbReference>
<evidence type="ECO:0000256" key="6">
    <source>
        <dbReference type="ARBA" id="ARBA00022989"/>
    </source>
</evidence>
<dbReference type="Pfam" id="PF02416">
    <property type="entry name" value="TatA_B_E"/>
    <property type="match status" value="1"/>
</dbReference>
<evidence type="ECO:0000256" key="1">
    <source>
        <dbReference type="ARBA" id="ARBA00004162"/>
    </source>
</evidence>
<dbReference type="GO" id="GO:0033281">
    <property type="term" value="C:TAT protein transport complex"/>
    <property type="evidence" value="ECO:0007669"/>
    <property type="project" value="UniProtKB-UniRule"/>
</dbReference>
<dbReference type="NCBIfam" id="TIGR01411">
    <property type="entry name" value="tatAE"/>
    <property type="match status" value="1"/>
</dbReference>
<dbReference type="GO" id="GO:0008320">
    <property type="term" value="F:protein transmembrane transporter activity"/>
    <property type="evidence" value="ECO:0007669"/>
    <property type="project" value="UniProtKB-UniRule"/>
</dbReference>
<keyword evidence="4 9" id="KW-0812">Transmembrane</keyword>
<dbReference type="PRINTS" id="PR01506">
    <property type="entry name" value="TATBPROTEIN"/>
</dbReference>
<evidence type="ECO:0000256" key="2">
    <source>
        <dbReference type="ARBA" id="ARBA00022448"/>
    </source>
</evidence>
<evidence type="ECO:0000256" key="9">
    <source>
        <dbReference type="HAMAP-Rule" id="MF_00236"/>
    </source>
</evidence>
<keyword evidence="7 9" id="KW-0811">Translocation</keyword>
<accession>A0A1Z4KKL4</accession>
<comment type="subcellular location">
    <subcellularLocation>
        <location evidence="1 9">Cell membrane</location>
        <topology evidence="1 9">Single-pass membrane protein</topology>
    </subcellularLocation>
</comment>
<feature type="transmembrane region" description="Helical" evidence="9">
    <location>
        <begin position="6"/>
        <end position="22"/>
    </location>
</feature>
<keyword evidence="5 9" id="KW-0653">Protein transport</keyword>
<evidence type="ECO:0000313" key="10">
    <source>
        <dbReference type="EMBL" id="BAY69505.1"/>
    </source>
</evidence>
<keyword evidence="8 9" id="KW-0472">Membrane</keyword>
<dbReference type="PANTHER" id="PTHR42982">
    <property type="entry name" value="SEC-INDEPENDENT PROTEIN TRANSLOCASE PROTEIN TATA"/>
    <property type="match status" value="1"/>
</dbReference>
<keyword evidence="3 9" id="KW-1003">Cell membrane</keyword>
<keyword evidence="6 9" id="KW-1133">Transmembrane helix</keyword>
<keyword evidence="2 9" id="KW-0813">Transport</keyword>
<dbReference type="PANTHER" id="PTHR42982:SF1">
    <property type="entry name" value="SEC-INDEPENDENT PROTEIN TRANSLOCASE PROTEIN TATA"/>
    <property type="match status" value="1"/>
</dbReference>
<protein>
    <recommendedName>
        <fullName evidence="9">Sec-independent protein translocase protein TatA</fullName>
    </recommendedName>
</protein>
<evidence type="ECO:0000256" key="3">
    <source>
        <dbReference type="ARBA" id="ARBA00022475"/>
    </source>
</evidence>
<evidence type="ECO:0000256" key="5">
    <source>
        <dbReference type="ARBA" id="ARBA00022927"/>
    </source>
</evidence>
<comment type="subunit">
    <text evidence="9">Forms a complex with TatC.</text>
</comment>
<comment type="similarity">
    <text evidence="9">Belongs to the TatA/E family.</text>
</comment>
<evidence type="ECO:0000256" key="8">
    <source>
        <dbReference type="ARBA" id="ARBA00023136"/>
    </source>
</evidence>
<comment type="function">
    <text evidence="9">Part of the twin-arginine translocation (Tat) system that transports large folded proteins containing a characteristic twin-arginine motif in their signal peptide across membranes. TatA could form the protein-conducting channel of the Tat system.</text>
</comment>
<organism evidence="10 11">
    <name type="scientific">Trichormus variabilis NIES-23</name>
    <dbReference type="NCBI Taxonomy" id="1973479"/>
    <lineage>
        <taxon>Bacteria</taxon>
        <taxon>Bacillati</taxon>
        <taxon>Cyanobacteriota</taxon>
        <taxon>Cyanophyceae</taxon>
        <taxon>Nostocales</taxon>
        <taxon>Nostocaceae</taxon>
        <taxon>Trichormus</taxon>
    </lineage>
</organism>
<gene>
    <name evidence="9" type="primary">tatA</name>
    <name evidence="10" type="ORF">NIES23_22990</name>
</gene>